<dbReference type="HOGENOM" id="CLU_598722_0_0_1"/>
<organism evidence="4">
    <name type="scientific">Schizophyllum commune (strain H4-8 / FGSC 9210)</name>
    <name type="common">Split gill fungus</name>
    <dbReference type="NCBI Taxonomy" id="578458"/>
    <lineage>
        <taxon>Eukaryota</taxon>
        <taxon>Fungi</taxon>
        <taxon>Dikarya</taxon>
        <taxon>Basidiomycota</taxon>
        <taxon>Agaricomycotina</taxon>
        <taxon>Agaricomycetes</taxon>
        <taxon>Agaricomycetidae</taxon>
        <taxon>Agaricales</taxon>
        <taxon>Schizophyllaceae</taxon>
        <taxon>Schizophyllum</taxon>
    </lineage>
</organism>
<keyword evidence="4" id="KW-1185">Reference proteome</keyword>
<dbReference type="InterPro" id="IPR032675">
    <property type="entry name" value="LRR_dom_sf"/>
</dbReference>
<dbReference type="Proteomes" id="UP000007431">
    <property type="component" value="Unassembled WGS sequence"/>
</dbReference>
<evidence type="ECO:0000313" key="4">
    <source>
        <dbReference type="Proteomes" id="UP000007431"/>
    </source>
</evidence>
<dbReference type="PANTHER" id="PTHR38926:SF5">
    <property type="entry name" value="F-BOX AND LEUCINE-RICH REPEAT PROTEIN 6"/>
    <property type="match status" value="1"/>
</dbReference>
<dbReference type="GeneID" id="9584825"/>
<name>D8PP50_SCHCM</name>
<dbReference type="InParanoid" id="D8PP50"/>
<dbReference type="VEuPathDB" id="FungiDB:SCHCODRAFT_01143011"/>
<gene>
    <name evidence="3" type="ORF">SCHCODRAFT_103794</name>
</gene>
<dbReference type="SUPFAM" id="SSF52047">
    <property type="entry name" value="RNI-like"/>
    <property type="match status" value="1"/>
</dbReference>
<dbReference type="RefSeq" id="XP_003037193.1">
    <property type="nucleotide sequence ID" value="XM_003037147.1"/>
</dbReference>
<dbReference type="Pfam" id="PF12937">
    <property type="entry name" value="F-box-like"/>
    <property type="match status" value="1"/>
</dbReference>
<feature type="domain" description="F-box" evidence="2">
    <location>
        <begin position="6"/>
        <end position="62"/>
    </location>
</feature>
<accession>D8PP50</accession>
<feature type="non-terminal residue" evidence="3">
    <location>
        <position position="457"/>
    </location>
</feature>
<dbReference type="AlphaFoldDB" id="D8PP50"/>
<dbReference type="Gene3D" id="1.20.1280.50">
    <property type="match status" value="1"/>
</dbReference>
<feature type="region of interest" description="Disordered" evidence="1">
    <location>
        <begin position="434"/>
        <end position="457"/>
    </location>
</feature>
<dbReference type="eggNOG" id="ENOG502RBP7">
    <property type="taxonomic scope" value="Eukaryota"/>
</dbReference>
<dbReference type="Gene3D" id="3.80.10.10">
    <property type="entry name" value="Ribonuclease Inhibitor"/>
    <property type="match status" value="1"/>
</dbReference>
<dbReference type="EMBL" id="GL377302">
    <property type="protein sequence ID" value="EFJ02291.1"/>
    <property type="molecule type" value="Genomic_DNA"/>
</dbReference>
<evidence type="ECO:0000313" key="3">
    <source>
        <dbReference type="EMBL" id="EFJ02291.1"/>
    </source>
</evidence>
<dbReference type="OMA" id="INWAISG"/>
<dbReference type="InterPro" id="IPR001810">
    <property type="entry name" value="F-box_dom"/>
</dbReference>
<protein>
    <recommendedName>
        <fullName evidence="2">F-box domain-containing protein</fullName>
    </recommendedName>
</protein>
<feature type="compositionally biased region" description="Acidic residues" evidence="1">
    <location>
        <begin position="438"/>
        <end position="457"/>
    </location>
</feature>
<dbReference type="KEGG" id="scm:SCHCO_01143011"/>
<dbReference type="OrthoDB" id="2865328at2759"/>
<sequence length="457" mass="51048">MVLQLSELPNELLVAIFRACVSADSEWASKGTTSETLPIIIQVCRLWRSLALDTSELWSDISVDLCDAQSYARASTYVSRSRDHALAIHVNCVPESDEIPHLDFIAGLVPRITWLIIRGRAMSTVEQILATVEGAPLLRRLEYSVYQNDHPRQHEFWGLSEHPVVRLPMLRHLKAIRGCEQCAPRLAGLVSLNITHLPPLALANIIRDCPSLESLALPLYDPFVAGSDAEAPSLVEAPSIKRFAVDAIDSLARGPCVPISLPNLEYLELSDDRGYSSEGYSQLFPPPKGAPKSTNPFPKLHTLHLHNGYDFERSLCMPFLRSLSTVRHLLLTNPDTLPVSEKSWSGLQSMHVNTVLYTGEPRTGLFLTSEDLKAFAGARPAVEIIVPDHETVSVDLPFRRVPHGEYGLISSDDVAEEDDGFFSDEMEGMFEIDHDFESDWDDYEDEEEDDDDVYDDL</sequence>
<evidence type="ECO:0000256" key="1">
    <source>
        <dbReference type="SAM" id="MobiDB-lite"/>
    </source>
</evidence>
<proteinExistence type="predicted"/>
<dbReference type="PANTHER" id="PTHR38926">
    <property type="entry name" value="F-BOX DOMAIN CONTAINING PROTEIN, EXPRESSED"/>
    <property type="match status" value="1"/>
</dbReference>
<evidence type="ECO:0000259" key="2">
    <source>
        <dbReference type="Pfam" id="PF12937"/>
    </source>
</evidence>
<reference evidence="3 4" key="1">
    <citation type="journal article" date="2010" name="Nat. Biotechnol.">
        <title>Genome sequence of the model mushroom Schizophyllum commune.</title>
        <authorList>
            <person name="Ohm R.A."/>
            <person name="de Jong J.F."/>
            <person name="Lugones L.G."/>
            <person name="Aerts A."/>
            <person name="Kothe E."/>
            <person name="Stajich J.E."/>
            <person name="de Vries R.P."/>
            <person name="Record E."/>
            <person name="Levasseur A."/>
            <person name="Baker S.E."/>
            <person name="Bartholomew K.A."/>
            <person name="Coutinho P.M."/>
            <person name="Erdmann S."/>
            <person name="Fowler T.J."/>
            <person name="Gathman A.C."/>
            <person name="Lombard V."/>
            <person name="Henrissat B."/>
            <person name="Knabe N."/>
            <person name="Kuees U."/>
            <person name="Lilly W.W."/>
            <person name="Lindquist E."/>
            <person name="Lucas S."/>
            <person name="Magnuson J.K."/>
            <person name="Piumi F."/>
            <person name="Raudaskoski M."/>
            <person name="Salamov A."/>
            <person name="Schmutz J."/>
            <person name="Schwarze F.W.M.R."/>
            <person name="vanKuyk P.A."/>
            <person name="Horton J.S."/>
            <person name="Grigoriev I.V."/>
            <person name="Woesten H.A.B."/>
        </authorList>
    </citation>
    <scope>NUCLEOTIDE SEQUENCE [LARGE SCALE GENOMIC DNA]</scope>
    <source>
        <strain evidence="4">H4-8 / FGSC 9210</strain>
    </source>
</reference>